<dbReference type="FunFam" id="1.10.10.10:FF:000037">
    <property type="entry name" value="Heat stress transcription factor B-4"/>
    <property type="match status" value="1"/>
</dbReference>
<dbReference type="EnsemblPlants" id="EMT24975">
    <property type="protein sequence ID" value="EMT24975"/>
    <property type="gene ID" value="F775_08948"/>
</dbReference>
<keyword evidence="3" id="KW-0597">Phosphoprotein</keyword>
<dbReference type="Pfam" id="PF00447">
    <property type="entry name" value="HSF_DNA-bind"/>
    <property type="match status" value="1"/>
</dbReference>
<name>M8BIZ3_AEGTA</name>
<dbReference type="GO" id="GO:0005634">
    <property type="term" value="C:nucleus"/>
    <property type="evidence" value="ECO:0007669"/>
    <property type="project" value="UniProtKB-SubCell"/>
</dbReference>
<dbReference type="PANTHER" id="PTHR10015">
    <property type="entry name" value="HEAT SHOCK TRANSCRIPTION FACTOR"/>
    <property type="match status" value="1"/>
</dbReference>
<dbReference type="InterPro" id="IPR036388">
    <property type="entry name" value="WH-like_DNA-bd_sf"/>
</dbReference>
<keyword evidence="4" id="KW-0805">Transcription regulation</keyword>
<feature type="domain" description="HSF-type DNA-binding" evidence="10">
    <location>
        <begin position="58"/>
        <end position="82"/>
    </location>
</feature>
<evidence type="ECO:0000256" key="5">
    <source>
        <dbReference type="ARBA" id="ARBA00023016"/>
    </source>
</evidence>
<evidence type="ECO:0000256" key="2">
    <source>
        <dbReference type="ARBA" id="ARBA00011233"/>
    </source>
</evidence>
<dbReference type="GO" id="GO:0006357">
    <property type="term" value="P:regulation of transcription by RNA polymerase II"/>
    <property type="evidence" value="ECO:0007669"/>
    <property type="project" value="TreeGrafter"/>
</dbReference>
<organism evidence="11">
    <name type="scientific">Aegilops tauschii</name>
    <name type="common">Tausch's goatgrass</name>
    <name type="synonym">Aegilops squarrosa</name>
    <dbReference type="NCBI Taxonomy" id="37682"/>
    <lineage>
        <taxon>Eukaryota</taxon>
        <taxon>Viridiplantae</taxon>
        <taxon>Streptophyta</taxon>
        <taxon>Embryophyta</taxon>
        <taxon>Tracheophyta</taxon>
        <taxon>Spermatophyta</taxon>
        <taxon>Magnoliopsida</taxon>
        <taxon>Liliopsida</taxon>
        <taxon>Poales</taxon>
        <taxon>Poaceae</taxon>
        <taxon>BOP clade</taxon>
        <taxon>Pooideae</taxon>
        <taxon>Triticodae</taxon>
        <taxon>Triticeae</taxon>
        <taxon>Triticinae</taxon>
        <taxon>Aegilops</taxon>
    </lineage>
</organism>
<evidence type="ECO:0000313" key="11">
    <source>
        <dbReference type="EnsemblPlants" id="EMT24975"/>
    </source>
</evidence>
<dbReference type="GO" id="GO:0000978">
    <property type="term" value="F:RNA polymerase II cis-regulatory region sequence-specific DNA binding"/>
    <property type="evidence" value="ECO:0007669"/>
    <property type="project" value="TreeGrafter"/>
</dbReference>
<dbReference type="GO" id="GO:0003700">
    <property type="term" value="F:DNA-binding transcription factor activity"/>
    <property type="evidence" value="ECO:0007669"/>
    <property type="project" value="InterPro"/>
</dbReference>
<evidence type="ECO:0000256" key="1">
    <source>
        <dbReference type="ARBA" id="ARBA00004123"/>
    </source>
</evidence>
<sequence>MGSECKGHQPQDDGGVAPFVAKTFHMVSDPATDAVVCWGGASNTFLVLDPAAFSDFLLPSYFKHRNFASFVRQLNTYGFRKVDPDVWEFAHESFLRGQAKLLPLIVRKKKRAGAGAAGRELCEEEEEVRGTIQAVQRLRDERRGMEEELQAMDRRLRAAENRPGQMMAFLASSRTTRAWCYAPWSPRRRSWLRPAPVASIQARIRGGGSGPTPDAELTLRIRRPRAGPCRSPYLIWDRCSTDRPWEPRVDR</sequence>
<evidence type="ECO:0000256" key="8">
    <source>
        <dbReference type="ARBA" id="ARBA00023242"/>
    </source>
</evidence>
<dbReference type="GO" id="GO:0034605">
    <property type="term" value="P:cellular response to heat"/>
    <property type="evidence" value="ECO:0007669"/>
    <property type="project" value="TreeGrafter"/>
</dbReference>
<comment type="subcellular location">
    <subcellularLocation>
        <location evidence="1">Nucleus</location>
    </subcellularLocation>
</comment>
<keyword evidence="6" id="KW-0238">DNA-binding</keyword>
<dbReference type="AlphaFoldDB" id="M8BIZ3"/>
<evidence type="ECO:0000256" key="3">
    <source>
        <dbReference type="ARBA" id="ARBA00022553"/>
    </source>
</evidence>
<dbReference type="PROSITE" id="PS00434">
    <property type="entry name" value="HSF_DOMAIN"/>
    <property type="match status" value="1"/>
</dbReference>
<dbReference type="SUPFAM" id="SSF46785">
    <property type="entry name" value="Winged helix' DNA-binding domain"/>
    <property type="match status" value="1"/>
</dbReference>
<dbReference type="InterPro" id="IPR036390">
    <property type="entry name" value="WH_DNA-bd_sf"/>
</dbReference>
<keyword evidence="7" id="KW-0804">Transcription</keyword>
<proteinExistence type="inferred from homology"/>
<reference evidence="11" key="1">
    <citation type="submission" date="2015-06" db="UniProtKB">
        <authorList>
            <consortium name="EnsemblPlants"/>
        </authorList>
    </citation>
    <scope>IDENTIFICATION</scope>
</reference>
<dbReference type="SMART" id="SM00415">
    <property type="entry name" value="HSF"/>
    <property type="match status" value="1"/>
</dbReference>
<evidence type="ECO:0000256" key="6">
    <source>
        <dbReference type="ARBA" id="ARBA00023125"/>
    </source>
</evidence>
<evidence type="ECO:0000256" key="4">
    <source>
        <dbReference type="ARBA" id="ARBA00023015"/>
    </source>
</evidence>
<comment type="similarity">
    <text evidence="9">Belongs to the HSF family.</text>
</comment>
<dbReference type="PANTHER" id="PTHR10015:SF173">
    <property type="entry name" value="HEAT STRESS TRANSCRIPTION FACTOR C-1B"/>
    <property type="match status" value="1"/>
</dbReference>
<dbReference type="InterPro" id="IPR000232">
    <property type="entry name" value="HSF_DNA-bd"/>
</dbReference>
<evidence type="ECO:0000256" key="9">
    <source>
        <dbReference type="RuleBase" id="RU004020"/>
    </source>
</evidence>
<dbReference type="PRINTS" id="PR00056">
    <property type="entry name" value="HSFDOMAIN"/>
</dbReference>
<comment type="subunit">
    <text evidence="2">Homotrimer.</text>
</comment>
<keyword evidence="5" id="KW-0346">Stress response</keyword>
<protein>
    <submittedName>
        <fullName evidence="11">Heat stress transcription factor C-1b</fullName>
    </submittedName>
</protein>
<accession>M8BIZ3</accession>
<evidence type="ECO:0000256" key="7">
    <source>
        <dbReference type="ARBA" id="ARBA00023163"/>
    </source>
</evidence>
<evidence type="ECO:0000259" key="10">
    <source>
        <dbReference type="PROSITE" id="PS00434"/>
    </source>
</evidence>
<keyword evidence="8" id="KW-0539">Nucleus</keyword>
<dbReference type="Gene3D" id="1.10.10.10">
    <property type="entry name" value="Winged helix-like DNA-binding domain superfamily/Winged helix DNA-binding domain"/>
    <property type="match status" value="1"/>
</dbReference>